<organism evidence="11 12">
    <name type="scientific">Zootermopsis nevadensis</name>
    <name type="common">Dampwood termite</name>
    <dbReference type="NCBI Taxonomy" id="136037"/>
    <lineage>
        <taxon>Eukaryota</taxon>
        <taxon>Metazoa</taxon>
        <taxon>Ecdysozoa</taxon>
        <taxon>Arthropoda</taxon>
        <taxon>Hexapoda</taxon>
        <taxon>Insecta</taxon>
        <taxon>Pterygota</taxon>
        <taxon>Neoptera</taxon>
        <taxon>Polyneoptera</taxon>
        <taxon>Dictyoptera</taxon>
        <taxon>Blattodea</taxon>
        <taxon>Blattoidea</taxon>
        <taxon>Termitoidae</taxon>
        <taxon>Termopsidae</taxon>
        <taxon>Zootermopsis</taxon>
    </lineage>
</organism>
<evidence type="ECO:0000313" key="12">
    <source>
        <dbReference type="Proteomes" id="UP000027135"/>
    </source>
</evidence>
<dbReference type="FunCoup" id="A0A067RIE5">
    <property type="interactions" value="1"/>
</dbReference>
<accession>A0A067RIE5</accession>
<dbReference type="InterPro" id="IPR008805">
    <property type="entry name" value="RIB43A"/>
</dbReference>
<evidence type="ECO:0000256" key="9">
    <source>
        <dbReference type="ARBA" id="ARBA00046435"/>
    </source>
</evidence>
<keyword evidence="8" id="KW-0966">Cell projection</keyword>
<evidence type="ECO:0000256" key="10">
    <source>
        <dbReference type="SAM" id="Coils"/>
    </source>
</evidence>
<protein>
    <submittedName>
        <fullName evidence="11">RIB43A-like with coiled-coils protein 1</fullName>
    </submittedName>
</protein>
<dbReference type="PANTHER" id="PTHR14517">
    <property type="entry name" value="RIB43A-RELATED"/>
    <property type="match status" value="1"/>
</dbReference>
<dbReference type="PANTHER" id="PTHR14517:SF6">
    <property type="entry name" value="RE41410P"/>
    <property type="match status" value="1"/>
</dbReference>
<evidence type="ECO:0000256" key="7">
    <source>
        <dbReference type="ARBA" id="ARBA00023212"/>
    </source>
</evidence>
<evidence type="ECO:0000256" key="2">
    <source>
        <dbReference type="ARBA" id="ARBA00006875"/>
    </source>
</evidence>
<evidence type="ECO:0000256" key="6">
    <source>
        <dbReference type="ARBA" id="ARBA00023069"/>
    </source>
</evidence>
<keyword evidence="4" id="KW-0282">Flagellum</keyword>
<sequence>MLMLPEDHKQAAAIERRRKFEEERKRRIFNDRQRLIGIDLAALEQQITEQKANEEEQHRKDESFEEQCIRDAKMALLFEKKFEEEKRRINEDINTFRAIYQRPENRLEFDLYDPDGLKKSLPARLLDDDPRCGPSSAQIFAGEDLANEDRRKAQRDQYRSWLEQQITERRAADSDRKATQKAYDNALLARDRRASELERMEQDCRRRLSEANLRFNKALAEEQAFQRRRDEAKDMEDKQAEIYNHLTGDMLTENSDVANSSFGPNRKIQYLYKGMTPEERNSVRKEQLLQIAENKAKYAAEAQLEAEWQELIGGTDRHAVLKDRELRRKQRELNKQILEQNKQLSKEQTRNRERAEHVIFTNVPTAAYYDQFNTITR</sequence>
<keyword evidence="5 10" id="KW-0175">Coiled coil</keyword>
<evidence type="ECO:0000256" key="5">
    <source>
        <dbReference type="ARBA" id="ARBA00023054"/>
    </source>
</evidence>
<dbReference type="EMBL" id="KK852614">
    <property type="protein sequence ID" value="KDR20202.1"/>
    <property type="molecule type" value="Genomic_DNA"/>
</dbReference>
<dbReference type="AlphaFoldDB" id="A0A067RIE5"/>
<proteinExistence type="inferred from homology"/>
<feature type="coiled-coil region" evidence="10">
    <location>
        <begin position="323"/>
        <end position="350"/>
    </location>
</feature>
<evidence type="ECO:0000256" key="1">
    <source>
        <dbReference type="ARBA" id="ARBA00004611"/>
    </source>
</evidence>
<evidence type="ECO:0000313" key="11">
    <source>
        <dbReference type="EMBL" id="KDR20202.1"/>
    </source>
</evidence>
<reference evidence="11 12" key="1">
    <citation type="journal article" date="2014" name="Nat. Commun.">
        <title>Molecular traces of alternative social organization in a termite genome.</title>
        <authorList>
            <person name="Terrapon N."/>
            <person name="Li C."/>
            <person name="Robertson H.M."/>
            <person name="Ji L."/>
            <person name="Meng X."/>
            <person name="Booth W."/>
            <person name="Chen Z."/>
            <person name="Childers C.P."/>
            <person name="Glastad K.M."/>
            <person name="Gokhale K."/>
            <person name="Gowin J."/>
            <person name="Gronenberg W."/>
            <person name="Hermansen R.A."/>
            <person name="Hu H."/>
            <person name="Hunt B.G."/>
            <person name="Huylmans A.K."/>
            <person name="Khalil S.M."/>
            <person name="Mitchell R.D."/>
            <person name="Munoz-Torres M.C."/>
            <person name="Mustard J.A."/>
            <person name="Pan H."/>
            <person name="Reese J.T."/>
            <person name="Scharf M.E."/>
            <person name="Sun F."/>
            <person name="Vogel H."/>
            <person name="Xiao J."/>
            <person name="Yang W."/>
            <person name="Yang Z."/>
            <person name="Yang Z."/>
            <person name="Zhou J."/>
            <person name="Zhu J."/>
            <person name="Brent C.S."/>
            <person name="Elsik C.G."/>
            <person name="Goodisman M.A."/>
            <person name="Liberles D.A."/>
            <person name="Roe R.M."/>
            <person name="Vargo E.L."/>
            <person name="Vilcinskas A."/>
            <person name="Wang J."/>
            <person name="Bornberg-Bauer E."/>
            <person name="Korb J."/>
            <person name="Zhang G."/>
            <person name="Liebig J."/>
        </authorList>
    </citation>
    <scope>NUCLEOTIDE SEQUENCE [LARGE SCALE GENOMIC DNA]</scope>
    <source>
        <tissue evidence="11">Whole organism</tissue>
    </source>
</reference>
<comment type="similarity">
    <text evidence="2">Belongs to the RIB43A family.</text>
</comment>
<keyword evidence="7" id="KW-0206">Cytoskeleton</keyword>
<dbReference type="STRING" id="136037.A0A067RIE5"/>
<comment type="subcellular location">
    <subcellularLocation>
        <location evidence="1">Cytoplasm</location>
        <location evidence="1">Cytoskeleton</location>
        <location evidence="1">Flagellum axoneme</location>
    </subcellularLocation>
</comment>
<dbReference type="OMA" id="DRAVTMK"/>
<dbReference type="Proteomes" id="UP000027135">
    <property type="component" value="Unassembled WGS sequence"/>
</dbReference>
<evidence type="ECO:0000256" key="4">
    <source>
        <dbReference type="ARBA" id="ARBA00022846"/>
    </source>
</evidence>
<dbReference type="eggNOG" id="ENOG502QWST">
    <property type="taxonomic scope" value="Eukaryota"/>
</dbReference>
<gene>
    <name evidence="11" type="ORF">L798_05681</name>
</gene>
<keyword evidence="12" id="KW-1185">Reference proteome</keyword>
<evidence type="ECO:0000256" key="8">
    <source>
        <dbReference type="ARBA" id="ARBA00023273"/>
    </source>
</evidence>
<name>A0A067RIE5_ZOONE</name>
<dbReference type="InParanoid" id="A0A067RIE5"/>
<keyword evidence="6" id="KW-0969">Cilium</keyword>
<evidence type="ECO:0000256" key="3">
    <source>
        <dbReference type="ARBA" id="ARBA00022490"/>
    </source>
</evidence>
<dbReference type="Pfam" id="PF05914">
    <property type="entry name" value="RIB43A"/>
    <property type="match status" value="1"/>
</dbReference>
<keyword evidence="3" id="KW-0963">Cytoplasm</keyword>
<comment type="subunit">
    <text evidence="9">Microtubule inner protein component of sperm flagellar doublet microtubules.</text>
</comment>